<organism evidence="1 3">
    <name type="scientific">Bacteroides stercoris</name>
    <dbReference type="NCBI Taxonomy" id="46506"/>
    <lineage>
        <taxon>Bacteria</taxon>
        <taxon>Pseudomonadati</taxon>
        <taxon>Bacteroidota</taxon>
        <taxon>Bacteroidia</taxon>
        <taxon>Bacteroidales</taxon>
        <taxon>Bacteroidaceae</taxon>
        <taxon>Bacteroides</taxon>
    </lineage>
</organism>
<dbReference type="EMBL" id="QRUB01000019">
    <property type="protein sequence ID" value="RGR26447.1"/>
    <property type="molecule type" value="Genomic_DNA"/>
</dbReference>
<reference evidence="3 4" key="1">
    <citation type="submission" date="2018-08" db="EMBL/GenBank/DDBJ databases">
        <title>A genome reference for cultivated species of the human gut microbiota.</title>
        <authorList>
            <person name="Zou Y."/>
            <person name="Xue W."/>
            <person name="Luo G."/>
        </authorList>
    </citation>
    <scope>NUCLEOTIDE SEQUENCE [LARGE SCALE GENOMIC DNA]</scope>
    <source>
        <strain evidence="2 4">AF25-6</strain>
        <strain evidence="1 3">TF03-6</strain>
    </source>
</reference>
<dbReference type="AlphaFoldDB" id="A0A3E4UMQ3"/>
<dbReference type="Proteomes" id="UP000284161">
    <property type="component" value="Unassembled WGS sequence"/>
</dbReference>
<gene>
    <name evidence="2" type="ORF">DWY58_14575</name>
    <name evidence="1" type="ORF">DXC34_11000</name>
</gene>
<evidence type="ECO:0000313" key="3">
    <source>
        <dbReference type="Proteomes" id="UP000261223"/>
    </source>
</evidence>
<sequence>MMKDWINNFYMIKLLMKYLLFAGVMAVVGCTEEKMEEVFIEQPNSFHIKVEGDEAFALNIPSGGKIGINGKEVQVLSKGLVSLYEVPAEEKYTVYYPLSVQLQEERMKFNMPKDQIYRTGGVDVAACPYYAVADNEGLADLKLKPALGALKLIIPANQEFASISSVVLKSESDDIMAGCIELDLESGNIITKENMSREVVLKGNIDITENNEAIIVLPPQTFTGKLDVMLVAPKGGGTYSLDLTGKSIEAGKVLTATLDNIDWEMWTYYYGTSNCVIVPPGQLSVTVNCAAYYTTSPVYAYENISAEDNYLPLSAAQLWNDVSSDFVKGVTLSSDRKSFTVNLDGRPGNAVIAIYDKDDPKTEDAKILWSFHIWVTEVKEQHLGMNVKGNSYTVLDRNLGATSVIPGERSSIGLLYQWGRKDPFVGTGKYGKNSNAKMYNEVGEVAFATVKGGESTGNVKYAIQNPTKFIMYSRSKSNTANPPYYCAYDWLYYADWALWGNPEGYTYPKASNLTKSIYDPSPEGYMVAPNDTWMGASDGYDKTSSIFAAAEWSKGYVMVDDSGQNWWYPIGGWRSRKNGKLTAADTNGYYWCSSTDREKAANSVHLTLGKDDVKLNSNNSRANSSLIRCVKIQK</sequence>
<comment type="caution">
    <text evidence="1">The sequence shown here is derived from an EMBL/GenBank/DDBJ whole genome shotgun (WGS) entry which is preliminary data.</text>
</comment>
<dbReference type="Proteomes" id="UP000261223">
    <property type="component" value="Unassembled WGS sequence"/>
</dbReference>
<protein>
    <recommendedName>
        <fullName evidence="5">DUF4906 domain-containing protein</fullName>
    </recommendedName>
</protein>
<dbReference type="PROSITE" id="PS51257">
    <property type="entry name" value="PROKAR_LIPOPROTEIN"/>
    <property type="match status" value="1"/>
</dbReference>
<evidence type="ECO:0000313" key="2">
    <source>
        <dbReference type="EMBL" id="RGR26447.1"/>
    </source>
</evidence>
<evidence type="ECO:0000313" key="4">
    <source>
        <dbReference type="Proteomes" id="UP000284161"/>
    </source>
</evidence>
<proteinExistence type="predicted"/>
<name>A0A3E4UMQ3_BACSE</name>
<evidence type="ECO:0000313" key="1">
    <source>
        <dbReference type="EMBL" id="RGM12575.1"/>
    </source>
</evidence>
<dbReference type="EMBL" id="QSSV01000013">
    <property type="protein sequence ID" value="RGM12575.1"/>
    <property type="molecule type" value="Genomic_DNA"/>
</dbReference>
<accession>A0A3E4UMQ3</accession>
<evidence type="ECO:0008006" key="5">
    <source>
        <dbReference type="Google" id="ProtNLM"/>
    </source>
</evidence>